<evidence type="ECO:0000313" key="1">
    <source>
        <dbReference type="EMBL" id="MFD2545445.1"/>
    </source>
</evidence>
<evidence type="ECO:0000313" key="2">
    <source>
        <dbReference type="Proteomes" id="UP001597394"/>
    </source>
</evidence>
<gene>
    <name evidence="1" type="ORF">ACFSO8_08230</name>
</gene>
<comment type="caution">
    <text evidence="1">The sequence shown here is derived from an EMBL/GenBank/DDBJ whole genome shotgun (WGS) entry which is preliminary data.</text>
</comment>
<keyword evidence="2" id="KW-1185">Reference proteome</keyword>
<proteinExistence type="predicted"/>
<protein>
    <submittedName>
        <fullName evidence="1">Uncharacterized protein</fullName>
    </submittedName>
</protein>
<accession>A0ABW5KB48</accession>
<dbReference type="Proteomes" id="UP001597394">
    <property type="component" value="Unassembled WGS sequence"/>
</dbReference>
<name>A0ABW5KB48_9FLAO</name>
<sequence length="125" mass="14708">MKNEIYSYLKFKIGEESYEREWEIIPIAPYVILENKLSLEPYEYFGEISELLGIKSSKIILYYNADILMRVEVYYRGDLTKVLVSELNNLNIMLPTNLNILINYVQDGDLTLLLYQNKILLQNST</sequence>
<organism evidence="1 2">
    <name type="scientific">Kaistella montana</name>
    <dbReference type="NCBI Taxonomy" id="1849733"/>
    <lineage>
        <taxon>Bacteria</taxon>
        <taxon>Pseudomonadati</taxon>
        <taxon>Bacteroidota</taxon>
        <taxon>Flavobacteriia</taxon>
        <taxon>Flavobacteriales</taxon>
        <taxon>Weeksellaceae</taxon>
        <taxon>Chryseobacterium group</taxon>
        <taxon>Kaistella</taxon>
    </lineage>
</organism>
<dbReference type="EMBL" id="JBHULG010000002">
    <property type="protein sequence ID" value="MFD2545445.1"/>
    <property type="molecule type" value="Genomic_DNA"/>
</dbReference>
<dbReference type="RefSeq" id="WP_380265416.1">
    <property type="nucleotide sequence ID" value="NZ_JBHULG010000002.1"/>
</dbReference>
<reference evidence="2" key="1">
    <citation type="journal article" date="2019" name="Int. J. Syst. Evol. Microbiol.">
        <title>The Global Catalogue of Microorganisms (GCM) 10K type strain sequencing project: providing services to taxonomists for standard genome sequencing and annotation.</title>
        <authorList>
            <consortium name="The Broad Institute Genomics Platform"/>
            <consortium name="The Broad Institute Genome Sequencing Center for Infectious Disease"/>
            <person name="Wu L."/>
            <person name="Ma J."/>
        </authorList>
    </citation>
    <scope>NUCLEOTIDE SEQUENCE [LARGE SCALE GENOMIC DNA]</scope>
    <source>
        <strain evidence="2">KCTC 52204</strain>
    </source>
</reference>